<accession>A0A8S5SU61</accession>
<sequence>METENKRKEKTFRKAHFTSSMGCQICIEGDTCPFAKRGYICSLFDLR</sequence>
<organism evidence="1">
    <name type="scientific">Siphoviridae sp. ctKwY15</name>
    <dbReference type="NCBI Taxonomy" id="2827843"/>
    <lineage>
        <taxon>Viruses</taxon>
        <taxon>Duplodnaviria</taxon>
        <taxon>Heunggongvirae</taxon>
        <taxon>Uroviricota</taxon>
        <taxon>Caudoviricetes</taxon>
    </lineage>
</organism>
<evidence type="ECO:0000313" key="1">
    <source>
        <dbReference type="EMBL" id="DAF54496.1"/>
    </source>
</evidence>
<reference evidence="1" key="1">
    <citation type="journal article" date="2021" name="Proc. Natl. Acad. Sci. U.S.A.">
        <title>A Catalog of Tens of Thousands of Viruses from Human Metagenomes Reveals Hidden Associations with Chronic Diseases.</title>
        <authorList>
            <person name="Tisza M.J."/>
            <person name="Buck C.B."/>
        </authorList>
    </citation>
    <scope>NUCLEOTIDE SEQUENCE</scope>
    <source>
        <strain evidence="1">CtKwY15</strain>
    </source>
</reference>
<dbReference type="EMBL" id="BK032679">
    <property type="protein sequence ID" value="DAF54496.1"/>
    <property type="molecule type" value="Genomic_DNA"/>
</dbReference>
<proteinExistence type="predicted"/>
<name>A0A8S5SU61_9CAUD</name>
<protein>
    <submittedName>
        <fullName evidence="1">Uncharacterized protein</fullName>
    </submittedName>
</protein>